<feature type="signal peptide" evidence="2">
    <location>
        <begin position="1"/>
        <end position="17"/>
    </location>
</feature>
<evidence type="ECO:0000256" key="1">
    <source>
        <dbReference type="SAM" id="Phobius"/>
    </source>
</evidence>
<proteinExistence type="predicted"/>
<feature type="chain" id="PRO_5012251694" description="TIGR02186 family protein" evidence="2">
    <location>
        <begin position="18"/>
        <end position="248"/>
    </location>
</feature>
<evidence type="ECO:0000313" key="3">
    <source>
        <dbReference type="EMBL" id="SHG89560.1"/>
    </source>
</evidence>
<name>A0A1M5NJ65_9RHOB</name>
<gene>
    <name evidence="3" type="ORF">SAMN05444003_1449</name>
</gene>
<keyword evidence="4" id="KW-1185">Reference proteome</keyword>
<protein>
    <recommendedName>
        <fullName evidence="5">TIGR02186 family protein</fullName>
    </recommendedName>
</protein>
<keyword evidence="1" id="KW-0472">Membrane</keyword>
<sequence length="248" mass="27234">MLRLLALLLVLAIPLQAEEIVSDLSQDEVSINATFDGSDILVFGAIRRDAPEPEGELGVIITVAGPDQHVTIRRKERKFGIWVNSDEVEIEQAPSFYAVASNAPLEDILRPSEDLKNRVTTSQAVRQVGANVLDSGSFAKALVRIKSDQDLYQLNEGAVSLSEDTLFSTSIEMPANLTEGDYATRIMLTRDGTIVDTHETVIPVQKVGIERLLYNMSRENAFWYGIMSLAIAIAAGWLASAAFSLIRR</sequence>
<dbReference type="EMBL" id="FQXB01000001">
    <property type="protein sequence ID" value="SHG89560.1"/>
    <property type="molecule type" value="Genomic_DNA"/>
</dbReference>
<keyword evidence="1" id="KW-1133">Transmembrane helix</keyword>
<keyword evidence="1" id="KW-0812">Transmembrane</keyword>
<dbReference type="RefSeq" id="WP_072900133.1">
    <property type="nucleotide sequence ID" value="NZ_FQXB01000001.1"/>
</dbReference>
<organism evidence="3 4">
    <name type="scientific">Cognatiyoonia sediminum</name>
    <dbReference type="NCBI Taxonomy" id="1508389"/>
    <lineage>
        <taxon>Bacteria</taxon>
        <taxon>Pseudomonadati</taxon>
        <taxon>Pseudomonadota</taxon>
        <taxon>Alphaproteobacteria</taxon>
        <taxon>Rhodobacterales</taxon>
        <taxon>Paracoccaceae</taxon>
        <taxon>Cognatiyoonia</taxon>
    </lineage>
</organism>
<keyword evidence="2" id="KW-0732">Signal</keyword>
<evidence type="ECO:0000313" key="4">
    <source>
        <dbReference type="Proteomes" id="UP000184074"/>
    </source>
</evidence>
<dbReference type="OrthoDB" id="9815212at2"/>
<dbReference type="STRING" id="1508389.SAMN05444003_1449"/>
<accession>A0A1M5NJ65</accession>
<dbReference type="Pfam" id="PF09608">
    <property type="entry name" value="Alph_Pro_TM"/>
    <property type="match status" value="1"/>
</dbReference>
<evidence type="ECO:0000256" key="2">
    <source>
        <dbReference type="SAM" id="SignalP"/>
    </source>
</evidence>
<dbReference type="Proteomes" id="UP000184074">
    <property type="component" value="Unassembled WGS sequence"/>
</dbReference>
<dbReference type="AlphaFoldDB" id="A0A1M5NJ65"/>
<evidence type="ECO:0008006" key="5">
    <source>
        <dbReference type="Google" id="ProtNLM"/>
    </source>
</evidence>
<feature type="transmembrane region" description="Helical" evidence="1">
    <location>
        <begin position="221"/>
        <end position="246"/>
    </location>
</feature>
<dbReference type="InterPro" id="IPR019088">
    <property type="entry name" value="CHP02186-rel_TM"/>
</dbReference>
<reference evidence="3 4" key="1">
    <citation type="submission" date="2016-11" db="EMBL/GenBank/DDBJ databases">
        <authorList>
            <person name="Jaros S."/>
            <person name="Januszkiewicz K."/>
            <person name="Wedrychowicz H."/>
        </authorList>
    </citation>
    <scope>NUCLEOTIDE SEQUENCE [LARGE SCALE GENOMIC DNA]</scope>
    <source>
        <strain evidence="3 4">DSM 28715</strain>
    </source>
</reference>